<dbReference type="AlphaFoldDB" id="A0A0U3E416"/>
<feature type="transmembrane region" description="Helical" evidence="1">
    <location>
        <begin position="12"/>
        <end position="32"/>
    </location>
</feature>
<keyword evidence="1" id="KW-0812">Transmembrane</keyword>
<organism evidence="2 3">
    <name type="scientific">Methanobrevibacter millerae</name>
    <dbReference type="NCBI Taxonomy" id="230361"/>
    <lineage>
        <taxon>Archaea</taxon>
        <taxon>Methanobacteriati</taxon>
        <taxon>Methanobacteriota</taxon>
        <taxon>Methanomada group</taxon>
        <taxon>Methanobacteria</taxon>
        <taxon>Methanobacteriales</taxon>
        <taxon>Methanobacteriaceae</taxon>
        <taxon>Methanobrevibacter</taxon>
    </lineage>
</organism>
<dbReference type="RefSeq" id="WP_232299185.1">
    <property type="nucleotide sequence ID" value="NZ_CP011266.1"/>
</dbReference>
<dbReference type="InterPro" id="IPR007166">
    <property type="entry name" value="Class3_signal_pept_motif"/>
</dbReference>
<sequence length="166" mass="18611">MILESRGQISAEYLLLLGSLIVILMISISFIASQNELTMAMVAARSGVNEGSLYASSAIYPSDTFNDYSKKGYEILIPSSVEIVNISYTDMGHDPNFDKQKIQFMVYAHSSKELDKKELDSIGDRINYNLRKSLALTFETAGSTNKLFNPVFSKHYIFTTANVKWI</sequence>
<reference evidence="2 3" key="1">
    <citation type="submission" date="2015-04" db="EMBL/GenBank/DDBJ databases">
        <title>The complete genome sequence of the rumen methanogen Methanobrevibacter millerae SM9.</title>
        <authorList>
            <person name="Leahy S.C."/>
            <person name="Kelly W.J."/>
            <person name="Pacheco D.M."/>
            <person name="Li D."/>
            <person name="Altermann E."/>
            <person name="Attwood G.T."/>
        </authorList>
    </citation>
    <scope>NUCLEOTIDE SEQUENCE [LARGE SCALE GENOMIC DNA]</scope>
    <source>
        <strain evidence="2 3">SM9</strain>
    </source>
</reference>
<evidence type="ECO:0000313" key="3">
    <source>
        <dbReference type="Proteomes" id="UP000067738"/>
    </source>
</evidence>
<dbReference type="Proteomes" id="UP000067738">
    <property type="component" value="Chromosome"/>
</dbReference>
<keyword evidence="1" id="KW-0472">Membrane</keyword>
<gene>
    <name evidence="2" type="ORF">sm9_0970</name>
</gene>
<dbReference type="PATRIC" id="fig|230361.4.peg.1000"/>
<dbReference type="Pfam" id="PF04021">
    <property type="entry name" value="Class_IIIsignal"/>
    <property type="match status" value="1"/>
</dbReference>
<dbReference type="EMBL" id="CP011266">
    <property type="protein sequence ID" value="ALT68759.1"/>
    <property type="molecule type" value="Genomic_DNA"/>
</dbReference>
<dbReference type="KEGG" id="mmil:sm9_0970"/>
<keyword evidence="1" id="KW-1133">Transmembrane helix</keyword>
<accession>A0A0U3E416</accession>
<proteinExistence type="predicted"/>
<name>A0A0U3E416_9EURY</name>
<evidence type="ECO:0000256" key="1">
    <source>
        <dbReference type="SAM" id="Phobius"/>
    </source>
</evidence>
<keyword evidence="3" id="KW-1185">Reference proteome</keyword>
<dbReference type="GeneID" id="26735941"/>
<protein>
    <recommendedName>
        <fullName evidence="4">Class III signal peptide</fullName>
    </recommendedName>
</protein>
<evidence type="ECO:0008006" key="4">
    <source>
        <dbReference type="Google" id="ProtNLM"/>
    </source>
</evidence>
<evidence type="ECO:0000313" key="2">
    <source>
        <dbReference type="EMBL" id="ALT68759.1"/>
    </source>
</evidence>